<keyword evidence="3" id="KW-0238">DNA-binding</keyword>
<dbReference type="GO" id="GO:0000150">
    <property type="term" value="F:DNA strand exchange activity"/>
    <property type="evidence" value="ECO:0007669"/>
    <property type="project" value="UniProtKB-KW"/>
</dbReference>
<organism evidence="9">
    <name type="scientific">Siphoviridae sp. ctCIv11</name>
    <dbReference type="NCBI Taxonomy" id="2827806"/>
    <lineage>
        <taxon>Viruses</taxon>
        <taxon>Duplodnaviria</taxon>
        <taxon>Heunggongvirae</taxon>
        <taxon>Uroviricota</taxon>
        <taxon>Caudoviricetes</taxon>
    </lineage>
</organism>
<dbReference type="SMART" id="SM00857">
    <property type="entry name" value="Resolvase"/>
    <property type="match status" value="1"/>
</dbReference>
<sequence>MENKKQVAIYIRVSTLDQVREGYSLDAQEKTLRKWCEERKYNVYDLYADKGISGKDIEHRPDINRLLNDAKNGKFDLVLFWALSRFTRSVSDLYSTMEKFQKWNVSMISYTESFDTSTPMGRAMIGVVGVFAQLERELTSERVSAAMLERATQGKRTCSEILGYDLDGKDSFKINKKEAEYVRFCFSEYLLRKNLSEVAKEAKERGFKGKRGKIPTAYSVQKILTRTQYCGYNTFCGETYKGNFEPIIDVETYNKTLLLLNRQGKNIGRKRIKPLIKIETMKR</sequence>
<dbReference type="EMBL" id="BK032513">
    <property type="protein sequence ID" value="DAF44860.1"/>
    <property type="molecule type" value="Genomic_DNA"/>
</dbReference>
<dbReference type="PROSITE" id="PS51737">
    <property type="entry name" value="RECOMBINASE_DNA_BIND"/>
    <property type="match status" value="1"/>
</dbReference>
<reference evidence="9" key="1">
    <citation type="journal article" date="2021" name="Proc. Natl. Acad. Sci. U.S.A.">
        <title>A Catalog of Tens of Thousands of Viruses from Human Metagenomes Reveals Hidden Associations with Chronic Diseases.</title>
        <authorList>
            <person name="Tisza M.J."/>
            <person name="Buck C.B."/>
        </authorList>
    </citation>
    <scope>NUCLEOTIDE SEQUENCE</scope>
    <source>
        <strain evidence="9">CtCIv11</strain>
    </source>
</reference>
<evidence type="ECO:0000256" key="4">
    <source>
        <dbReference type="ARBA" id="ARBA00023172"/>
    </source>
</evidence>
<dbReference type="InterPro" id="IPR006118">
    <property type="entry name" value="Recombinase_CS"/>
</dbReference>
<dbReference type="GO" id="GO:0015074">
    <property type="term" value="P:DNA integration"/>
    <property type="evidence" value="ECO:0007669"/>
    <property type="project" value="UniProtKB-KW"/>
</dbReference>
<evidence type="ECO:0000313" key="9">
    <source>
        <dbReference type="EMBL" id="DAF44860.1"/>
    </source>
</evidence>
<keyword evidence="2" id="KW-0230">DNA invertase</keyword>
<accession>A0A8S5S1G7</accession>
<dbReference type="PROSITE" id="PS51736">
    <property type="entry name" value="RECOMBINASES_3"/>
    <property type="match status" value="1"/>
</dbReference>
<evidence type="ECO:0000256" key="1">
    <source>
        <dbReference type="ARBA" id="ARBA00022908"/>
    </source>
</evidence>
<dbReference type="InterPro" id="IPR006119">
    <property type="entry name" value="Resolv_N"/>
</dbReference>
<evidence type="ECO:0000256" key="3">
    <source>
        <dbReference type="ARBA" id="ARBA00023125"/>
    </source>
</evidence>
<keyword evidence="1" id="KW-0229">DNA integration</keyword>
<dbReference type="InterPro" id="IPR050639">
    <property type="entry name" value="SSR_resolvase"/>
</dbReference>
<evidence type="ECO:0000259" key="7">
    <source>
        <dbReference type="PROSITE" id="PS51736"/>
    </source>
</evidence>
<dbReference type="PANTHER" id="PTHR30461:SF23">
    <property type="entry name" value="DNA RECOMBINASE-RELATED"/>
    <property type="match status" value="1"/>
</dbReference>
<dbReference type="GO" id="GO:0003677">
    <property type="term" value="F:DNA binding"/>
    <property type="evidence" value="ECO:0007669"/>
    <property type="project" value="UniProtKB-KW"/>
</dbReference>
<dbReference type="PROSITE" id="PS00397">
    <property type="entry name" value="RECOMBINASES_1"/>
    <property type="match status" value="1"/>
</dbReference>
<feature type="domain" description="Resolvase/invertase-type recombinase catalytic" evidence="7">
    <location>
        <begin position="6"/>
        <end position="154"/>
    </location>
</feature>
<dbReference type="InterPro" id="IPR038109">
    <property type="entry name" value="DNA_bind_recomb_sf"/>
</dbReference>
<evidence type="ECO:0000256" key="6">
    <source>
        <dbReference type="PROSITE-ProRule" id="PRU10137"/>
    </source>
</evidence>
<dbReference type="Gene3D" id="3.40.50.1390">
    <property type="entry name" value="Resolvase, N-terminal catalytic domain"/>
    <property type="match status" value="1"/>
</dbReference>
<evidence type="ECO:0000256" key="2">
    <source>
        <dbReference type="ARBA" id="ARBA00023100"/>
    </source>
</evidence>
<dbReference type="SUPFAM" id="SSF53041">
    <property type="entry name" value="Resolvase-like"/>
    <property type="match status" value="1"/>
</dbReference>
<dbReference type="Gene3D" id="3.90.1750.20">
    <property type="entry name" value="Putative Large Serine Recombinase, Chain B, Domain 2"/>
    <property type="match status" value="1"/>
</dbReference>
<feature type="domain" description="Recombinase" evidence="8">
    <location>
        <begin position="161"/>
        <end position="266"/>
    </location>
</feature>
<protein>
    <submittedName>
        <fullName evidence="9">Integrase</fullName>
    </submittedName>
</protein>
<proteinExistence type="predicted"/>
<dbReference type="InterPro" id="IPR036162">
    <property type="entry name" value="Resolvase-like_N_sf"/>
</dbReference>
<evidence type="ECO:0000256" key="5">
    <source>
        <dbReference type="PIRSR" id="PIRSR606118-50"/>
    </source>
</evidence>
<dbReference type="InterPro" id="IPR011109">
    <property type="entry name" value="DNA_bind_recombinase_dom"/>
</dbReference>
<dbReference type="CDD" id="cd00338">
    <property type="entry name" value="Ser_Recombinase"/>
    <property type="match status" value="1"/>
</dbReference>
<evidence type="ECO:0000259" key="8">
    <source>
        <dbReference type="PROSITE" id="PS51737"/>
    </source>
</evidence>
<dbReference type="PANTHER" id="PTHR30461">
    <property type="entry name" value="DNA-INVERTASE FROM LAMBDOID PROPHAGE"/>
    <property type="match status" value="1"/>
</dbReference>
<keyword evidence="4" id="KW-0233">DNA recombination</keyword>
<feature type="active site" description="O-(5'-phospho-DNA)-serine intermediate" evidence="5 6">
    <location>
        <position position="14"/>
    </location>
</feature>
<name>A0A8S5S1G7_9CAUD</name>
<dbReference type="Pfam" id="PF00239">
    <property type="entry name" value="Resolvase"/>
    <property type="match status" value="1"/>
</dbReference>
<dbReference type="Pfam" id="PF07508">
    <property type="entry name" value="Recombinase"/>
    <property type="match status" value="1"/>
</dbReference>